<evidence type="ECO:0000256" key="4">
    <source>
        <dbReference type="ARBA" id="ARBA00022989"/>
    </source>
</evidence>
<evidence type="ECO:0000256" key="6">
    <source>
        <dbReference type="SAM" id="Phobius"/>
    </source>
</evidence>
<keyword evidence="3 6" id="KW-0812">Transmembrane</keyword>
<dbReference type="InterPro" id="IPR002416">
    <property type="entry name" value="T2SS_protein-GspH"/>
</dbReference>
<evidence type="ECO:0000256" key="5">
    <source>
        <dbReference type="ARBA" id="ARBA00023136"/>
    </source>
</evidence>
<dbReference type="GO" id="GO:0015627">
    <property type="term" value="C:type II protein secretion system complex"/>
    <property type="evidence" value="ECO:0007669"/>
    <property type="project" value="InterPro"/>
</dbReference>
<dbReference type="SUPFAM" id="SSF54523">
    <property type="entry name" value="Pili subunits"/>
    <property type="match status" value="1"/>
</dbReference>
<evidence type="ECO:0000256" key="3">
    <source>
        <dbReference type="ARBA" id="ARBA00022692"/>
    </source>
</evidence>
<dbReference type="EMBL" id="DRMN01000139">
    <property type="protein sequence ID" value="HFB54687.1"/>
    <property type="molecule type" value="Genomic_DNA"/>
</dbReference>
<keyword evidence="2" id="KW-0488">Methylation</keyword>
<dbReference type="NCBIfam" id="TIGR02532">
    <property type="entry name" value="IV_pilin_GFxxxE"/>
    <property type="match status" value="1"/>
</dbReference>
<dbReference type="GO" id="GO:0015628">
    <property type="term" value="P:protein secretion by the type II secretion system"/>
    <property type="evidence" value="ECO:0007669"/>
    <property type="project" value="InterPro"/>
</dbReference>
<sequence length="164" mass="18203">MPILPAGNHRRTQPTGEHGFTLVEVLVTLVIMGLMTGAVIMNLPEGENPALVQGRKMATQLNMIAQSSMISRQSLGVRLRDGHMETVRYQQGEWQVVQDIPIDESVFSTFDFIQNGAKIDLRRAAKTQIPLIRYDVTGLATPFELRLENGEGSFQLIGEIDGRV</sequence>
<gene>
    <name evidence="7" type="primary">gspH</name>
    <name evidence="7" type="ORF">ENJ46_02090</name>
</gene>
<dbReference type="Pfam" id="PF07963">
    <property type="entry name" value="N_methyl"/>
    <property type="match status" value="1"/>
</dbReference>
<dbReference type="Proteomes" id="UP000886042">
    <property type="component" value="Unassembled WGS sequence"/>
</dbReference>
<proteinExistence type="predicted"/>
<keyword evidence="5 6" id="KW-0472">Membrane</keyword>
<protein>
    <submittedName>
        <fullName evidence="7">Type II secretion system protein GspH</fullName>
    </submittedName>
</protein>
<reference evidence="7" key="1">
    <citation type="journal article" date="2020" name="mSystems">
        <title>Genome- and Community-Level Interaction Insights into Carbon Utilization and Element Cycling Functions of Hydrothermarchaeota in Hydrothermal Sediment.</title>
        <authorList>
            <person name="Zhou Z."/>
            <person name="Liu Y."/>
            <person name="Xu W."/>
            <person name="Pan J."/>
            <person name="Luo Z.H."/>
            <person name="Li M."/>
        </authorList>
    </citation>
    <scope>NUCLEOTIDE SEQUENCE [LARGE SCALE GENOMIC DNA]</scope>
    <source>
        <strain evidence="7">HyVt-489</strain>
    </source>
</reference>
<keyword evidence="4 6" id="KW-1133">Transmembrane helix</keyword>
<feature type="non-terminal residue" evidence="7">
    <location>
        <position position="164"/>
    </location>
</feature>
<dbReference type="GO" id="GO:0016020">
    <property type="term" value="C:membrane"/>
    <property type="evidence" value="ECO:0007669"/>
    <property type="project" value="UniProtKB-SubCell"/>
</dbReference>
<dbReference type="AlphaFoldDB" id="A0A7C3C2N7"/>
<organism evidence="7">
    <name type="scientific">Hellea balneolensis</name>
    <dbReference type="NCBI Taxonomy" id="287478"/>
    <lineage>
        <taxon>Bacteria</taxon>
        <taxon>Pseudomonadati</taxon>
        <taxon>Pseudomonadota</taxon>
        <taxon>Alphaproteobacteria</taxon>
        <taxon>Maricaulales</taxon>
        <taxon>Robiginitomaculaceae</taxon>
        <taxon>Hellea</taxon>
    </lineage>
</organism>
<evidence type="ECO:0000256" key="2">
    <source>
        <dbReference type="ARBA" id="ARBA00022481"/>
    </source>
</evidence>
<dbReference type="PROSITE" id="PS00409">
    <property type="entry name" value="PROKAR_NTER_METHYL"/>
    <property type="match status" value="1"/>
</dbReference>
<dbReference type="InterPro" id="IPR012902">
    <property type="entry name" value="N_methyl_site"/>
</dbReference>
<name>A0A7C3C2N7_9PROT</name>
<dbReference type="InterPro" id="IPR045584">
    <property type="entry name" value="Pilin-like"/>
</dbReference>
<accession>A0A7C3C2N7</accession>
<dbReference type="Gene3D" id="3.55.40.10">
    <property type="entry name" value="minor pseudopilin epsh domain"/>
    <property type="match status" value="1"/>
</dbReference>
<evidence type="ECO:0000256" key="1">
    <source>
        <dbReference type="ARBA" id="ARBA00004167"/>
    </source>
</evidence>
<comment type="caution">
    <text evidence="7">The sequence shown here is derived from an EMBL/GenBank/DDBJ whole genome shotgun (WGS) entry which is preliminary data.</text>
</comment>
<feature type="transmembrane region" description="Helical" evidence="6">
    <location>
        <begin position="20"/>
        <end position="43"/>
    </location>
</feature>
<dbReference type="PRINTS" id="PR00885">
    <property type="entry name" value="BCTERIALGSPH"/>
</dbReference>
<comment type="subcellular location">
    <subcellularLocation>
        <location evidence="1">Membrane</location>
        <topology evidence="1">Single-pass membrane protein</topology>
    </subcellularLocation>
</comment>
<evidence type="ECO:0000313" key="7">
    <source>
        <dbReference type="EMBL" id="HFB54687.1"/>
    </source>
</evidence>